<organism evidence="3 4">
    <name type="scientific">Candidatus Kerfeldbacteria bacterium CG08_land_8_20_14_0_20_42_7</name>
    <dbReference type="NCBI Taxonomy" id="2014245"/>
    <lineage>
        <taxon>Bacteria</taxon>
        <taxon>Candidatus Kerfeldiibacteriota</taxon>
    </lineage>
</organism>
<protein>
    <recommendedName>
        <fullName evidence="5">DUF3048 domain-containing protein</fullName>
    </recommendedName>
</protein>
<dbReference type="InterPro" id="IPR035328">
    <property type="entry name" value="DUF3048_C"/>
</dbReference>
<evidence type="ECO:0000259" key="1">
    <source>
        <dbReference type="Pfam" id="PF11258"/>
    </source>
</evidence>
<dbReference type="AlphaFoldDB" id="A0A2H0YT81"/>
<dbReference type="Gene3D" id="3.50.90.10">
    <property type="entry name" value="YerB-like"/>
    <property type="match status" value="1"/>
</dbReference>
<feature type="domain" description="DUF3048" evidence="1">
    <location>
        <begin position="1"/>
        <end position="119"/>
    </location>
</feature>
<feature type="domain" description="DUF3048" evidence="2">
    <location>
        <begin position="150"/>
        <end position="261"/>
    </location>
</feature>
<dbReference type="InterPro" id="IPR023158">
    <property type="entry name" value="YerB-like_sf"/>
</dbReference>
<proteinExistence type="predicted"/>
<evidence type="ECO:0008006" key="5">
    <source>
        <dbReference type="Google" id="ProtNLM"/>
    </source>
</evidence>
<gene>
    <name evidence="3" type="ORF">COT25_01630</name>
</gene>
<dbReference type="Pfam" id="PF17479">
    <property type="entry name" value="DUF3048_C"/>
    <property type="match status" value="1"/>
</dbReference>
<dbReference type="SUPFAM" id="SSF159774">
    <property type="entry name" value="YerB-like"/>
    <property type="match status" value="1"/>
</dbReference>
<sequence>MFDNHSLARPQANLQNASVVYETLVEGSITRFMGIFDHGTQESIGPIRSARPYFTQWADAIDAAYAHAGGSPEALQKIRQYEIKDVIEGKFFWRDYAHESPHNLFTSSELLSRAVRDNKWVTPTTVSQWQFDDTPQKGTLADGGNINLHFSGNALGSLVRWEYVPNTKRYKRFQAGVAHEDAATGAQITAKTIIAQVIPPIVSIGDHGRLTLNILGTGTAHIIFEGKRIEGTWKKELVSDRTMFYDESGEEIVFPRGNIFVEVIPLDHEVTFE</sequence>
<evidence type="ECO:0000313" key="4">
    <source>
        <dbReference type="Proteomes" id="UP000228711"/>
    </source>
</evidence>
<name>A0A2H0YT81_9BACT</name>
<evidence type="ECO:0000259" key="2">
    <source>
        <dbReference type="Pfam" id="PF17479"/>
    </source>
</evidence>
<dbReference type="EMBL" id="PEXV01000062">
    <property type="protein sequence ID" value="PIS41704.1"/>
    <property type="molecule type" value="Genomic_DNA"/>
</dbReference>
<dbReference type="Pfam" id="PF11258">
    <property type="entry name" value="DUF3048"/>
    <property type="match status" value="1"/>
</dbReference>
<evidence type="ECO:0000313" key="3">
    <source>
        <dbReference type="EMBL" id="PIS41704.1"/>
    </source>
</evidence>
<accession>A0A2H0YT81</accession>
<dbReference type="Proteomes" id="UP000228711">
    <property type="component" value="Unassembled WGS sequence"/>
</dbReference>
<feature type="non-terminal residue" evidence="3">
    <location>
        <position position="1"/>
    </location>
</feature>
<reference evidence="4" key="1">
    <citation type="submission" date="2017-09" db="EMBL/GenBank/DDBJ databases">
        <title>Depth-based differentiation of microbial function through sediment-hosted aquifers and enrichment of novel symbionts in the deep terrestrial subsurface.</title>
        <authorList>
            <person name="Probst A.J."/>
            <person name="Ladd B."/>
            <person name="Jarett J.K."/>
            <person name="Geller-Mcgrath D.E."/>
            <person name="Sieber C.M.K."/>
            <person name="Emerson J.B."/>
            <person name="Anantharaman K."/>
            <person name="Thomas B.C."/>
            <person name="Malmstrom R."/>
            <person name="Stieglmeier M."/>
            <person name="Klingl A."/>
            <person name="Woyke T."/>
            <person name="Ryan C.M."/>
            <person name="Banfield J.F."/>
        </authorList>
    </citation>
    <scope>NUCLEOTIDE SEQUENCE [LARGE SCALE GENOMIC DNA]</scope>
</reference>
<comment type="caution">
    <text evidence="3">The sequence shown here is derived from an EMBL/GenBank/DDBJ whole genome shotgun (WGS) entry which is preliminary data.</text>
</comment>
<dbReference type="InterPro" id="IPR021416">
    <property type="entry name" value="DUF3048_N"/>
</dbReference>